<keyword evidence="12 17" id="KW-0234">DNA repair</keyword>
<dbReference type="KEGG" id="cvr:CHLNCDRAFT_138091"/>
<dbReference type="InterPro" id="IPR036420">
    <property type="entry name" value="BRCT_dom_sf"/>
</dbReference>
<dbReference type="PROSITE" id="PS50172">
    <property type="entry name" value="BRCT"/>
    <property type="match status" value="1"/>
</dbReference>
<keyword evidence="11" id="KW-0238">DNA-binding</keyword>
<comment type="subcellular location">
    <subcellularLocation>
        <location evidence="2 17">Nucleus</location>
    </subcellularLocation>
</comment>
<reference evidence="20 21" key="1">
    <citation type="journal article" date="2010" name="Plant Cell">
        <title>The Chlorella variabilis NC64A genome reveals adaptation to photosymbiosis, coevolution with viruses, and cryptic sex.</title>
        <authorList>
            <person name="Blanc G."/>
            <person name="Duncan G."/>
            <person name="Agarkova I."/>
            <person name="Borodovsky M."/>
            <person name="Gurnon J."/>
            <person name="Kuo A."/>
            <person name="Lindquist E."/>
            <person name="Lucas S."/>
            <person name="Pangilinan J."/>
            <person name="Polle J."/>
            <person name="Salamov A."/>
            <person name="Terry A."/>
            <person name="Yamada T."/>
            <person name="Dunigan D.D."/>
            <person name="Grigoriev I.V."/>
            <person name="Claverie J.M."/>
            <person name="Van Etten J.L."/>
        </authorList>
    </citation>
    <scope>NUCLEOTIDE SEQUENCE [LARGE SCALE GENOMIC DNA]</scope>
    <source>
        <strain evidence="20 21">NC64A</strain>
    </source>
</reference>
<dbReference type="GO" id="GO:0016829">
    <property type="term" value="F:lyase activity"/>
    <property type="evidence" value="ECO:0007669"/>
    <property type="project" value="UniProtKB-KW"/>
</dbReference>
<evidence type="ECO:0000256" key="15">
    <source>
        <dbReference type="ARBA" id="ARBA00049244"/>
    </source>
</evidence>
<dbReference type="RefSeq" id="XP_005851289.1">
    <property type="nucleotide sequence ID" value="XM_005851227.1"/>
</dbReference>
<dbReference type="PROSITE" id="PS00522">
    <property type="entry name" value="DNA_POLYMERASE_X"/>
    <property type="match status" value="1"/>
</dbReference>
<keyword evidence="9 17" id="KW-0227">DNA damage</keyword>
<evidence type="ECO:0000256" key="17">
    <source>
        <dbReference type="RuleBase" id="RU366014"/>
    </source>
</evidence>
<dbReference type="GeneID" id="17358459"/>
<keyword evidence="8" id="KW-0479">Metal-binding</keyword>
<gene>
    <name evidence="20" type="ORF">CHLNCDRAFT_138091</name>
</gene>
<dbReference type="InterPro" id="IPR019843">
    <property type="entry name" value="DNA_pol-X_BS"/>
</dbReference>
<dbReference type="SUPFAM" id="SSF81585">
    <property type="entry name" value="PsbU/PolX domain-like"/>
    <property type="match status" value="1"/>
</dbReference>
<keyword evidence="13" id="KW-0456">Lyase</keyword>
<keyword evidence="10 17" id="KW-0239">DNA-directed DNA polymerase</keyword>
<dbReference type="AlphaFoldDB" id="E1Z586"/>
<sequence>MAPKRKAPGGVAAGSPAAKEPQVFSGCRLVFWAHRHMAVTQQRAKQLGGVQQPAVAADTTHVICPPNLTAQQAADKLRGWSGPTREVAVGQGASVRLPEGVAFVTPDWVSRSIPKHHLLPEEQFLPPGLAPAPASPAAATQAAAGHDGAGTGGQQQQEQQEQQQPQQREHPTGADAEQHRDAAPAGPEPTSSTATVPFSSQQMWAAGQDAQQQDVLQGPAFCRVERRGSEFVAVQGAKPLQTVDKLRAYWFHTHTAGQEAPPTSPQPPKTSQLNGVCSHAIDKAVQGLIMWNEALESEEDVDKVPGLGPKSKVKVKEILAKGTSSRIAAAAADEQRKVLTTLLEVWGTGTASASRWYSLGVRTLDNLRSRTDLNLTEQQRVGLKYYDDLKQKIPRAEVAQTEKIVRETCFELIERWGGTADVERTYCSATGSYLRGKPQSSDVDILICLPPSLSHADCHDFLTEVYASSTTPFALNYFGNSQSFCRATRYWANTGVAEAARKYNAAANGFKISDRDMVPIYRPPAQRHHRRSRGGGGGSDSEGDAGAADGGTTVLEPAVACPDETTIFRELGLAYVPPHMRYFHDFF</sequence>
<proteinExistence type="inferred from homology"/>
<dbReference type="PANTHER" id="PTHR11276">
    <property type="entry name" value="DNA POLYMERASE TYPE-X FAMILY MEMBER"/>
    <property type="match status" value="1"/>
</dbReference>
<keyword evidence="5 17" id="KW-0808">Transferase</keyword>
<evidence type="ECO:0000256" key="12">
    <source>
        <dbReference type="ARBA" id="ARBA00023204"/>
    </source>
</evidence>
<keyword evidence="21" id="KW-1185">Reference proteome</keyword>
<evidence type="ECO:0000256" key="6">
    <source>
        <dbReference type="ARBA" id="ARBA00022695"/>
    </source>
</evidence>
<dbReference type="InterPro" id="IPR037160">
    <property type="entry name" value="DNA_Pol_thumb_sf"/>
</dbReference>
<evidence type="ECO:0000256" key="8">
    <source>
        <dbReference type="ARBA" id="ARBA00022723"/>
    </source>
</evidence>
<evidence type="ECO:0000256" key="7">
    <source>
        <dbReference type="ARBA" id="ARBA00022705"/>
    </source>
</evidence>
<dbReference type="InterPro" id="IPR022312">
    <property type="entry name" value="DNA_pol_X"/>
</dbReference>
<evidence type="ECO:0000256" key="14">
    <source>
        <dbReference type="ARBA" id="ARBA00023242"/>
    </source>
</evidence>
<dbReference type="InParanoid" id="E1Z586"/>
<dbReference type="EMBL" id="GL433836">
    <property type="protein sequence ID" value="EFN59187.1"/>
    <property type="molecule type" value="Genomic_DNA"/>
</dbReference>
<evidence type="ECO:0000256" key="9">
    <source>
        <dbReference type="ARBA" id="ARBA00022763"/>
    </source>
</evidence>
<dbReference type="InterPro" id="IPR001357">
    <property type="entry name" value="BRCT_dom"/>
</dbReference>
<evidence type="ECO:0000313" key="21">
    <source>
        <dbReference type="Proteomes" id="UP000008141"/>
    </source>
</evidence>
<dbReference type="GO" id="GO:0005634">
    <property type="term" value="C:nucleus"/>
    <property type="evidence" value="ECO:0007669"/>
    <property type="project" value="UniProtKB-SubCell"/>
</dbReference>
<evidence type="ECO:0000259" key="19">
    <source>
        <dbReference type="PROSITE" id="PS50172"/>
    </source>
</evidence>
<dbReference type="InterPro" id="IPR002054">
    <property type="entry name" value="DNA-dir_DNA_pol_X"/>
</dbReference>
<evidence type="ECO:0000256" key="4">
    <source>
        <dbReference type="ARBA" id="ARBA00022634"/>
    </source>
</evidence>
<keyword evidence="4" id="KW-0237">DNA synthesis</keyword>
<evidence type="ECO:0000256" key="11">
    <source>
        <dbReference type="ARBA" id="ARBA00023125"/>
    </source>
</evidence>
<dbReference type="GO" id="GO:0003677">
    <property type="term" value="F:DNA binding"/>
    <property type="evidence" value="ECO:0007669"/>
    <property type="project" value="UniProtKB-UniRule"/>
</dbReference>
<comment type="function">
    <text evidence="17">DNA polymerase that functions in several pathways of DNA repair. Involved in base excision repair (BER) responsible for repair of lesions that give rise to abasic (AP) sites in DNA. Also contributes to DNA double-strand break repair by non-homologous end joining and homologous recombination. Has both template-dependent and template-independent (terminal transferase) DNA polymerase activities. Has also a 5'-deoxyribose-5-phosphate lyase (dRP lyase) activity.</text>
</comment>
<dbReference type="EC" id="2.7.7.7" evidence="17"/>
<dbReference type="SMART" id="SM00483">
    <property type="entry name" value="POLXc"/>
    <property type="match status" value="1"/>
</dbReference>
<evidence type="ECO:0000313" key="20">
    <source>
        <dbReference type="EMBL" id="EFN59187.1"/>
    </source>
</evidence>
<dbReference type="InterPro" id="IPR002008">
    <property type="entry name" value="DNA_pol_X_beta-like"/>
</dbReference>
<accession>E1Z586</accession>
<feature type="compositionally biased region" description="Low complexity" evidence="18">
    <location>
        <begin position="135"/>
        <end position="146"/>
    </location>
</feature>
<dbReference type="Gene3D" id="1.10.150.20">
    <property type="entry name" value="5' to 3' exonuclease, C-terminal subdomain"/>
    <property type="match status" value="1"/>
</dbReference>
<comment type="cofactor">
    <cofactor evidence="1">
        <name>Mn(2+)</name>
        <dbReference type="ChEBI" id="CHEBI:29035"/>
    </cofactor>
</comment>
<dbReference type="Gene3D" id="3.30.210.10">
    <property type="entry name" value="DNA polymerase, thumb domain"/>
    <property type="match status" value="1"/>
</dbReference>
<dbReference type="GO" id="GO:0003887">
    <property type="term" value="F:DNA-directed DNA polymerase activity"/>
    <property type="evidence" value="ECO:0007669"/>
    <property type="project" value="UniProtKB-UniRule"/>
</dbReference>
<dbReference type="Proteomes" id="UP000008141">
    <property type="component" value="Unassembled WGS sequence"/>
</dbReference>
<evidence type="ECO:0000256" key="1">
    <source>
        <dbReference type="ARBA" id="ARBA00001936"/>
    </source>
</evidence>
<evidence type="ECO:0000256" key="13">
    <source>
        <dbReference type="ARBA" id="ARBA00023239"/>
    </source>
</evidence>
<organism evidence="21">
    <name type="scientific">Chlorella variabilis</name>
    <name type="common">Green alga</name>
    <dbReference type="NCBI Taxonomy" id="554065"/>
    <lineage>
        <taxon>Eukaryota</taxon>
        <taxon>Viridiplantae</taxon>
        <taxon>Chlorophyta</taxon>
        <taxon>core chlorophytes</taxon>
        <taxon>Trebouxiophyceae</taxon>
        <taxon>Chlorellales</taxon>
        <taxon>Chlorellaceae</taxon>
        <taxon>Chlorella clade</taxon>
        <taxon>Chlorella</taxon>
    </lineage>
</organism>
<dbReference type="SUPFAM" id="SSF81301">
    <property type="entry name" value="Nucleotidyltransferase"/>
    <property type="match status" value="1"/>
</dbReference>
<dbReference type="OrthoDB" id="205514at2759"/>
<dbReference type="PRINTS" id="PR00869">
    <property type="entry name" value="DNAPOLX"/>
</dbReference>
<name>E1Z586_CHLVA</name>
<dbReference type="GO" id="GO:0046872">
    <property type="term" value="F:metal ion binding"/>
    <property type="evidence" value="ECO:0007669"/>
    <property type="project" value="UniProtKB-UniRule"/>
</dbReference>
<protein>
    <recommendedName>
        <fullName evidence="17">DNA polymerase</fullName>
        <ecNumber evidence="17">2.7.7.7</ecNumber>
    </recommendedName>
</protein>
<dbReference type="Gene3D" id="3.40.50.10190">
    <property type="entry name" value="BRCT domain"/>
    <property type="match status" value="1"/>
</dbReference>
<dbReference type="STRING" id="554065.E1Z586"/>
<keyword evidence="7" id="KW-0235">DNA replication</keyword>
<feature type="active site" description="Nucleophile; Schiff-base intermediate with DNA; for 5'-dRP lyase activity" evidence="16">
    <location>
        <position position="314"/>
    </location>
</feature>
<dbReference type="Gene3D" id="3.30.460.10">
    <property type="entry name" value="Beta Polymerase, domain 2"/>
    <property type="match status" value="1"/>
</dbReference>
<dbReference type="PRINTS" id="PR00870">
    <property type="entry name" value="DNAPOLXBETA"/>
</dbReference>
<evidence type="ECO:0000256" key="5">
    <source>
        <dbReference type="ARBA" id="ARBA00022679"/>
    </source>
</evidence>
<feature type="domain" description="BRCT" evidence="19">
    <location>
        <begin position="19"/>
        <end position="126"/>
    </location>
</feature>
<evidence type="ECO:0000256" key="2">
    <source>
        <dbReference type="ARBA" id="ARBA00004123"/>
    </source>
</evidence>
<evidence type="ECO:0000256" key="10">
    <source>
        <dbReference type="ARBA" id="ARBA00022932"/>
    </source>
</evidence>
<feature type="compositionally biased region" description="Basic and acidic residues" evidence="18">
    <location>
        <begin position="167"/>
        <end position="182"/>
    </location>
</feature>
<dbReference type="InterPro" id="IPR043519">
    <property type="entry name" value="NT_sf"/>
</dbReference>
<comment type="similarity">
    <text evidence="3 17">Belongs to the DNA polymerase type-X family.</text>
</comment>
<evidence type="ECO:0000256" key="16">
    <source>
        <dbReference type="PIRSR" id="PIRSR622312-50"/>
    </source>
</evidence>
<feature type="region of interest" description="Disordered" evidence="18">
    <location>
        <begin position="522"/>
        <end position="549"/>
    </location>
</feature>
<dbReference type="Pfam" id="PF10391">
    <property type="entry name" value="DNA_pol_lambd_f"/>
    <property type="match status" value="1"/>
</dbReference>
<dbReference type="GO" id="GO:0006303">
    <property type="term" value="P:double-strand break repair via nonhomologous end joining"/>
    <property type="evidence" value="ECO:0007669"/>
    <property type="project" value="TreeGrafter"/>
</dbReference>
<evidence type="ECO:0000256" key="18">
    <source>
        <dbReference type="SAM" id="MobiDB-lite"/>
    </source>
</evidence>
<dbReference type="InterPro" id="IPR018944">
    <property type="entry name" value="DNA_pol_lambd_fingers_domain"/>
</dbReference>
<dbReference type="PANTHER" id="PTHR11276:SF28">
    <property type="entry name" value="DNA POLYMERASE LAMBDA"/>
    <property type="match status" value="1"/>
</dbReference>
<dbReference type="Pfam" id="PF14792">
    <property type="entry name" value="DNA_pol_B_palm"/>
    <property type="match status" value="1"/>
</dbReference>
<dbReference type="InterPro" id="IPR028207">
    <property type="entry name" value="DNA_pol_B_palm_palm"/>
</dbReference>
<feature type="compositionally biased region" description="Low complexity" evidence="18">
    <location>
        <begin position="154"/>
        <end position="166"/>
    </location>
</feature>
<dbReference type="FunFam" id="1.10.150.20:FF:000010">
    <property type="entry name" value="DNA polymerase lambda"/>
    <property type="match status" value="1"/>
</dbReference>
<comment type="catalytic activity">
    <reaction evidence="15 17">
        <text>DNA(n) + a 2'-deoxyribonucleoside 5'-triphosphate = DNA(n+1) + diphosphate</text>
        <dbReference type="Rhea" id="RHEA:22508"/>
        <dbReference type="Rhea" id="RHEA-COMP:17339"/>
        <dbReference type="Rhea" id="RHEA-COMP:17340"/>
        <dbReference type="ChEBI" id="CHEBI:33019"/>
        <dbReference type="ChEBI" id="CHEBI:61560"/>
        <dbReference type="ChEBI" id="CHEBI:173112"/>
        <dbReference type="EC" id="2.7.7.7"/>
    </reaction>
</comment>
<feature type="region of interest" description="Disordered" evidence="18">
    <location>
        <begin position="124"/>
        <end position="195"/>
    </location>
</feature>
<keyword evidence="14 17" id="KW-0539">Nucleus</keyword>
<keyword evidence="6 17" id="KW-0548">Nucleotidyltransferase</keyword>
<evidence type="ECO:0000256" key="3">
    <source>
        <dbReference type="ARBA" id="ARBA00008323"/>
    </source>
</evidence>
<dbReference type="eggNOG" id="KOG2534">
    <property type="taxonomic scope" value="Eukaryota"/>
</dbReference>
<dbReference type="SUPFAM" id="SSF52113">
    <property type="entry name" value="BRCT domain"/>
    <property type="match status" value="1"/>
</dbReference>